<accession>A0A445DD51</accession>
<evidence type="ECO:0000313" key="1">
    <source>
        <dbReference type="EMBL" id="RYR61108.1"/>
    </source>
</evidence>
<dbReference type="AlphaFoldDB" id="A0A445DD51"/>
<protein>
    <submittedName>
        <fullName evidence="1">Uncharacterized protein</fullName>
    </submittedName>
</protein>
<evidence type="ECO:0000313" key="2">
    <source>
        <dbReference type="Proteomes" id="UP000289738"/>
    </source>
</evidence>
<organism evidence="1 2">
    <name type="scientific">Arachis hypogaea</name>
    <name type="common">Peanut</name>
    <dbReference type="NCBI Taxonomy" id="3818"/>
    <lineage>
        <taxon>Eukaryota</taxon>
        <taxon>Viridiplantae</taxon>
        <taxon>Streptophyta</taxon>
        <taxon>Embryophyta</taxon>
        <taxon>Tracheophyta</taxon>
        <taxon>Spermatophyta</taxon>
        <taxon>Magnoliopsida</taxon>
        <taxon>eudicotyledons</taxon>
        <taxon>Gunneridae</taxon>
        <taxon>Pentapetalae</taxon>
        <taxon>rosids</taxon>
        <taxon>fabids</taxon>
        <taxon>Fabales</taxon>
        <taxon>Fabaceae</taxon>
        <taxon>Papilionoideae</taxon>
        <taxon>50 kb inversion clade</taxon>
        <taxon>dalbergioids sensu lato</taxon>
        <taxon>Dalbergieae</taxon>
        <taxon>Pterocarpus clade</taxon>
        <taxon>Arachis</taxon>
    </lineage>
</organism>
<reference evidence="1 2" key="1">
    <citation type="submission" date="2019-01" db="EMBL/GenBank/DDBJ databases">
        <title>Sequencing of cultivated peanut Arachis hypogaea provides insights into genome evolution and oil improvement.</title>
        <authorList>
            <person name="Chen X."/>
        </authorList>
    </citation>
    <scope>NUCLEOTIDE SEQUENCE [LARGE SCALE GENOMIC DNA]</scope>
    <source>
        <strain evidence="2">cv. Fuhuasheng</strain>
        <tissue evidence="1">Leaves</tissue>
    </source>
</reference>
<dbReference type="Proteomes" id="UP000289738">
    <property type="component" value="Chromosome A04"/>
</dbReference>
<comment type="caution">
    <text evidence="1">The sequence shown here is derived from an EMBL/GenBank/DDBJ whole genome shotgun (WGS) entry which is preliminary data.</text>
</comment>
<gene>
    <name evidence="1" type="ORF">Ahy_A04g018210</name>
</gene>
<proteinExistence type="predicted"/>
<keyword evidence="2" id="KW-1185">Reference proteome</keyword>
<dbReference type="EMBL" id="SDMP01000004">
    <property type="protein sequence ID" value="RYR61108.1"/>
    <property type="molecule type" value="Genomic_DNA"/>
</dbReference>
<sequence length="194" mass="22612">MIIHGRATRRSPLRSKNDSFRSGRFFVQLHFIWDEEHNLIIRKIYDHRMAGRQLQQMLKDVGERRDHLTSWFRPEIKKALYVHWETDEGFKYRRLTNRANRASVRLSKYTDGSTTFIKIKASLDASGSTASVVDTDVVWRETALAPYKNHVIWAGVVLRQQPLHLHATSATSQAVDFKEGVDLKLQELTRSLHE</sequence>
<name>A0A445DD51_ARAHY</name>